<dbReference type="EMBL" id="WNXQ01000003">
    <property type="protein sequence ID" value="MWB77816.1"/>
    <property type="molecule type" value="Genomic_DNA"/>
</dbReference>
<feature type="transmembrane region" description="Helical" evidence="5">
    <location>
        <begin position="249"/>
        <end position="270"/>
    </location>
</feature>
<evidence type="ECO:0000256" key="4">
    <source>
        <dbReference type="PROSITE-ProRule" id="PRU00169"/>
    </source>
</evidence>
<feature type="domain" description="Histidine kinase" evidence="6">
    <location>
        <begin position="316"/>
        <end position="541"/>
    </location>
</feature>
<dbReference type="InterPro" id="IPR011006">
    <property type="entry name" value="CheY-like_superfamily"/>
</dbReference>
<evidence type="ECO:0000259" key="6">
    <source>
        <dbReference type="PROSITE" id="PS50109"/>
    </source>
</evidence>
<protein>
    <recommendedName>
        <fullName evidence="2">histidine kinase</fullName>
        <ecNumber evidence="2">2.7.13.3</ecNumber>
    </recommendedName>
</protein>
<name>A0A844W148_9RHOB</name>
<evidence type="ECO:0000256" key="3">
    <source>
        <dbReference type="ARBA" id="ARBA00022553"/>
    </source>
</evidence>
<dbReference type="GO" id="GO:0000155">
    <property type="term" value="F:phosphorelay sensor kinase activity"/>
    <property type="evidence" value="ECO:0007669"/>
    <property type="project" value="InterPro"/>
</dbReference>
<dbReference type="PROSITE" id="PS50109">
    <property type="entry name" value="HIS_KIN"/>
    <property type="match status" value="1"/>
</dbReference>
<evidence type="ECO:0000256" key="5">
    <source>
        <dbReference type="SAM" id="Phobius"/>
    </source>
</evidence>
<reference evidence="8 9" key="1">
    <citation type="submission" date="2019-11" db="EMBL/GenBank/DDBJ databases">
        <title>Pseudooceanicola pacifica sp. nov., isolated from deep-sea sediment of the Pacific Ocean.</title>
        <authorList>
            <person name="Lyu L."/>
        </authorList>
    </citation>
    <scope>NUCLEOTIDE SEQUENCE [LARGE SCALE GENOMIC DNA]</scope>
    <source>
        <strain evidence="8 9">216_PA32_1</strain>
    </source>
</reference>
<feature type="transmembrane region" description="Helical" evidence="5">
    <location>
        <begin position="89"/>
        <end position="107"/>
    </location>
</feature>
<sequence>MSDRGQIDTKPPPPGADPIARAYRRWGIGLTLLAGAIATADLVLGWGGGISFFVRVLPGYPAMVAETAICVLLACLGTLALYRDGQSTLAAAAGLAILLIVALTHFQPLNINGESPFDTMSGASAMTCALLALRLVVRHSAPSPVVSAIETAGLVVLLIPLLGYAFDTEALFANKVYTSMGLNTAIALLAIFAALVLKRPDAGWAGVLTGDETGSRMARRLLPVIVLGPIVLGLLLVNGARLGLLSPAFHPVLLSVAMIASVGVATVTFARTTNRAEAQRHEADRKLKAAEAARLTSELAVAQAQKTQALGELVAGVAHDFNNTLMVVQGNLELMRDESDLDQIAMHIVEASTATDQATRLTRQLLAYGRKSRLQAEPVACDRQIEATLAMFRRVCPQNIEILTDLAAGRCVVRLDAKGFQQALLNLLINARDAMPDGGELFVSSSLEYLEQGNVSGFGGTERLLGGEYVCISIHDTGTGMDAATLSRADEPFFTTKDEATGSGLGLPVVSGFCRQSGGGLRLRSTLGVGTTVTMIFPLADLADTPDQPLNIPALAAKKGSAGIMLVDDDAAVTRVVARQLLLDGYQVRVAQDAESALVALKSGPLPDVVVSDLIMPGAIQGHALASEIRNRYPGIAVILMSGYESGRARRGFPELDAVPFLQKPVSRATLCAAIEDCLAARDPTQPRD</sequence>
<dbReference type="PANTHER" id="PTHR43065:SF49">
    <property type="entry name" value="HISTIDINE KINASE"/>
    <property type="match status" value="1"/>
</dbReference>
<dbReference type="Proteomes" id="UP000443843">
    <property type="component" value="Unassembled WGS sequence"/>
</dbReference>
<dbReference type="PRINTS" id="PR00344">
    <property type="entry name" value="BCTRLSENSOR"/>
</dbReference>
<feature type="transmembrane region" description="Helical" evidence="5">
    <location>
        <begin position="119"/>
        <end position="137"/>
    </location>
</feature>
<dbReference type="InterPro" id="IPR036890">
    <property type="entry name" value="HATPase_C_sf"/>
</dbReference>
<keyword evidence="5" id="KW-0472">Membrane</keyword>
<evidence type="ECO:0000256" key="1">
    <source>
        <dbReference type="ARBA" id="ARBA00000085"/>
    </source>
</evidence>
<feature type="domain" description="Response regulatory" evidence="7">
    <location>
        <begin position="563"/>
        <end position="679"/>
    </location>
</feature>
<evidence type="ECO:0000313" key="9">
    <source>
        <dbReference type="Proteomes" id="UP000443843"/>
    </source>
</evidence>
<dbReference type="InterPro" id="IPR003594">
    <property type="entry name" value="HATPase_dom"/>
</dbReference>
<dbReference type="InterPro" id="IPR004358">
    <property type="entry name" value="Sig_transdc_His_kin-like_C"/>
</dbReference>
<evidence type="ECO:0000259" key="7">
    <source>
        <dbReference type="PROSITE" id="PS50110"/>
    </source>
</evidence>
<dbReference type="InterPro" id="IPR005467">
    <property type="entry name" value="His_kinase_dom"/>
</dbReference>
<dbReference type="EC" id="2.7.13.3" evidence="2"/>
<dbReference type="InterPro" id="IPR036097">
    <property type="entry name" value="HisK_dim/P_sf"/>
</dbReference>
<dbReference type="InterPro" id="IPR003661">
    <property type="entry name" value="HisK_dim/P_dom"/>
</dbReference>
<feature type="modified residue" description="4-aspartylphosphate" evidence="4">
    <location>
        <position position="613"/>
    </location>
</feature>
<dbReference type="SUPFAM" id="SSF47384">
    <property type="entry name" value="Homodimeric domain of signal transducing histidine kinase"/>
    <property type="match status" value="1"/>
</dbReference>
<dbReference type="SUPFAM" id="SSF52172">
    <property type="entry name" value="CheY-like"/>
    <property type="match status" value="1"/>
</dbReference>
<comment type="catalytic activity">
    <reaction evidence="1">
        <text>ATP + protein L-histidine = ADP + protein N-phospho-L-histidine.</text>
        <dbReference type="EC" id="2.7.13.3"/>
    </reaction>
</comment>
<evidence type="ECO:0000313" key="8">
    <source>
        <dbReference type="EMBL" id="MWB77816.1"/>
    </source>
</evidence>
<comment type="caution">
    <text evidence="8">The sequence shown here is derived from an EMBL/GenBank/DDBJ whole genome shotgun (WGS) entry which is preliminary data.</text>
</comment>
<feature type="transmembrane region" description="Helical" evidence="5">
    <location>
        <begin position="144"/>
        <end position="164"/>
    </location>
</feature>
<dbReference type="Gene3D" id="1.10.287.130">
    <property type="match status" value="1"/>
</dbReference>
<dbReference type="PANTHER" id="PTHR43065">
    <property type="entry name" value="SENSOR HISTIDINE KINASE"/>
    <property type="match status" value="1"/>
</dbReference>
<feature type="transmembrane region" description="Helical" evidence="5">
    <location>
        <begin position="218"/>
        <end position="237"/>
    </location>
</feature>
<dbReference type="SMART" id="SM00387">
    <property type="entry name" value="HATPase_c"/>
    <property type="match status" value="1"/>
</dbReference>
<dbReference type="RefSeq" id="WP_160382074.1">
    <property type="nucleotide sequence ID" value="NZ_WNXQ01000003.1"/>
</dbReference>
<dbReference type="PROSITE" id="PS50110">
    <property type="entry name" value="RESPONSE_REGULATORY"/>
    <property type="match status" value="1"/>
</dbReference>
<feature type="transmembrane region" description="Helical" evidence="5">
    <location>
        <begin position="176"/>
        <end position="197"/>
    </location>
</feature>
<dbReference type="SUPFAM" id="SSF55874">
    <property type="entry name" value="ATPase domain of HSP90 chaperone/DNA topoisomerase II/histidine kinase"/>
    <property type="match status" value="1"/>
</dbReference>
<dbReference type="Pfam" id="PF00512">
    <property type="entry name" value="HisKA"/>
    <property type="match status" value="1"/>
</dbReference>
<dbReference type="SMART" id="SM00388">
    <property type="entry name" value="HisKA"/>
    <property type="match status" value="1"/>
</dbReference>
<keyword evidence="9" id="KW-1185">Reference proteome</keyword>
<dbReference type="SMART" id="SM00448">
    <property type="entry name" value="REC"/>
    <property type="match status" value="1"/>
</dbReference>
<dbReference type="Pfam" id="PF00072">
    <property type="entry name" value="Response_reg"/>
    <property type="match status" value="1"/>
</dbReference>
<accession>A0A844W148</accession>
<keyword evidence="5" id="KW-1133">Transmembrane helix</keyword>
<gene>
    <name evidence="8" type="ORF">GLS40_07260</name>
</gene>
<keyword evidence="5" id="KW-0812">Transmembrane</keyword>
<organism evidence="8 9">
    <name type="scientific">Pseudooceanicola pacificus</name>
    <dbReference type="NCBI Taxonomy" id="2676438"/>
    <lineage>
        <taxon>Bacteria</taxon>
        <taxon>Pseudomonadati</taxon>
        <taxon>Pseudomonadota</taxon>
        <taxon>Alphaproteobacteria</taxon>
        <taxon>Rhodobacterales</taxon>
        <taxon>Paracoccaceae</taxon>
        <taxon>Pseudooceanicola</taxon>
    </lineage>
</organism>
<dbReference type="Gene3D" id="3.40.50.2300">
    <property type="match status" value="1"/>
</dbReference>
<dbReference type="Pfam" id="PF02518">
    <property type="entry name" value="HATPase_c"/>
    <property type="match status" value="1"/>
</dbReference>
<dbReference type="Gene3D" id="3.30.565.10">
    <property type="entry name" value="Histidine kinase-like ATPase, C-terminal domain"/>
    <property type="match status" value="1"/>
</dbReference>
<evidence type="ECO:0000256" key="2">
    <source>
        <dbReference type="ARBA" id="ARBA00012438"/>
    </source>
</evidence>
<proteinExistence type="predicted"/>
<feature type="transmembrane region" description="Helical" evidence="5">
    <location>
        <begin position="60"/>
        <end position="82"/>
    </location>
</feature>
<dbReference type="AlphaFoldDB" id="A0A844W148"/>
<dbReference type="InterPro" id="IPR001789">
    <property type="entry name" value="Sig_transdc_resp-reg_receiver"/>
</dbReference>
<keyword evidence="3 4" id="KW-0597">Phosphoprotein</keyword>
<dbReference type="CDD" id="cd00082">
    <property type="entry name" value="HisKA"/>
    <property type="match status" value="1"/>
</dbReference>
<feature type="transmembrane region" description="Helical" evidence="5">
    <location>
        <begin position="30"/>
        <end position="54"/>
    </location>
</feature>